<sequence>MKCLYACGRSNRRTTDHTASTGAAIACTTAEQHCPTPAACSWCLATSAGTATHDAACPAAPAAFNTPPPPQPPIRLCCGGDGRGAVYGIIPPRSYLTQKRTGPPKGCVLRTD</sequence>
<reference evidence="1" key="2">
    <citation type="submission" date="2018-05" db="EMBL/GenBank/DDBJ databases">
        <title>OgluRS3 (Oryza glumaepatula Reference Sequence Version 3).</title>
        <authorList>
            <person name="Zhang J."/>
            <person name="Kudrna D."/>
            <person name="Lee S."/>
            <person name="Talag J."/>
            <person name="Welchert J."/>
            <person name="Wing R.A."/>
        </authorList>
    </citation>
    <scope>NUCLEOTIDE SEQUENCE [LARGE SCALE GENOMIC DNA]</scope>
</reference>
<evidence type="ECO:0000313" key="2">
    <source>
        <dbReference type="Proteomes" id="UP000026961"/>
    </source>
</evidence>
<protein>
    <submittedName>
        <fullName evidence="1">Uncharacterized protein</fullName>
    </submittedName>
</protein>
<dbReference type="AlphaFoldDB" id="A0A0E0A0J2"/>
<dbReference type="Gramene" id="OGLUM05G21020.3">
    <property type="protein sequence ID" value="OGLUM05G21020.3"/>
    <property type="gene ID" value="OGLUM05G21020"/>
</dbReference>
<dbReference type="PROSITE" id="PS51257">
    <property type="entry name" value="PROKAR_LIPOPROTEIN"/>
    <property type="match status" value="1"/>
</dbReference>
<dbReference type="Proteomes" id="UP000026961">
    <property type="component" value="Chromosome 5"/>
</dbReference>
<keyword evidence="2" id="KW-1185">Reference proteome</keyword>
<accession>A0A0E0A0J2</accession>
<reference evidence="1" key="1">
    <citation type="submission" date="2015-04" db="UniProtKB">
        <authorList>
            <consortium name="EnsemblPlants"/>
        </authorList>
    </citation>
    <scope>IDENTIFICATION</scope>
</reference>
<dbReference type="HOGENOM" id="CLU_2203793_0_0_1"/>
<dbReference type="EnsemblPlants" id="OGLUM05G21020.3">
    <property type="protein sequence ID" value="OGLUM05G21020.3"/>
    <property type="gene ID" value="OGLUM05G21020"/>
</dbReference>
<organism evidence="1">
    <name type="scientific">Oryza glumipatula</name>
    <dbReference type="NCBI Taxonomy" id="40148"/>
    <lineage>
        <taxon>Eukaryota</taxon>
        <taxon>Viridiplantae</taxon>
        <taxon>Streptophyta</taxon>
        <taxon>Embryophyta</taxon>
        <taxon>Tracheophyta</taxon>
        <taxon>Spermatophyta</taxon>
        <taxon>Magnoliopsida</taxon>
        <taxon>Liliopsida</taxon>
        <taxon>Poales</taxon>
        <taxon>Poaceae</taxon>
        <taxon>BOP clade</taxon>
        <taxon>Oryzoideae</taxon>
        <taxon>Oryzeae</taxon>
        <taxon>Oryzinae</taxon>
        <taxon>Oryza</taxon>
    </lineage>
</organism>
<proteinExistence type="predicted"/>
<name>A0A0E0A0J2_9ORYZ</name>
<evidence type="ECO:0000313" key="1">
    <source>
        <dbReference type="EnsemblPlants" id="OGLUM05G21020.3"/>
    </source>
</evidence>